<evidence type="ECO:0000313" key="2">
    <source>
        <dbReference type="Proteomes" id="UP000076555"/>
    </source>
</evidence>
<reference evidence="1 2" key="1">
    <citation type="submission" date="2016-04" db="EMBL/GenBank/DDBJ databases">
        <title>Draft Genome Assembly of the Bloom-forming Cyanobacterium Nodularia spumigena Strain CENA596 in Shrimp Production Ponds.</title>
        <authorList>
            <person name="Popin R.V."/>
            <person name="Rigonato J."/>
            <person name="Abreu V.A."/>
            <person name="Andreote A.P."/>
            <person name="Silveira S.B."/>
            <person name="Odebrecht C."/>
            <person name="Fiore M.F."/>
        </authorList>
    </citation>
    <scope>NUCLEOTIDE SEQUENCE [LARGE SCALE GENOMIC DNA]</scope>
    <source>
        <strain evidence="1 2">CENA596</strain>
    </source>
</reference>
<protein>
    <submittedName>
        <fullName evidence="1">Uncharacterized protein</fullName>
    </submittedName>
</protein>
<proteinExistence type="predicted"/>
<sequence length="64" mass="7160">MATGGNLWMTRAKVQGKGLKYVKTLILICLFMYLKAQEQETASEKFELSFQGNVASESGFDTHI</sequence>
<dbReference type="OrthoDB" id="522561at2"/>
<evidence type="ECO:0000313" key="1">
    <source>
        <dbReference type="EMBL" id="KZL48139.1"/>
    </source>
</evidence>
<gene>
    <name evidence="1" type="ORF">A2T98_19685</name>
</gene>
<dbReference type="EMBL" id="LWAJ01000264">
    <property type="protein sequence ID" value="KZL48139.1"/>
    <property type="molecule type" value="Genomic_DNA"/>
</dbReference>
<organism evidence="1 2">
    <name type="scientific">Nodularia spumigena CENA596</name>
    <dbReference type="NCBI Taxonomy" id="1819295"/>
    <lineage>
        <taxon>Bacteria</taxon>
        <taxon>Bacillati</taxon>
        <taxon>Cyanobacteriota</taxon>
        <taxon>Cyanophyceae</taxon>
        <taxon>Nostocales</taxon>
        <taxon>Nodulariaceae</taxon>
        <taxon>Nodularia</taxon>
    </lineage>
</organism>
<accession>A0A161XYZ0</accession>
<dbReference type="Proteomes" id="UP000076555">
    <property type="component" value="Unassembled WGS sequence"/>
</dbReference>
<comment type="caution">
    <text evidence="1">The sequence shown here is derived from an EMBL/GenBank/DDBJ whole genome shotgun (WGS) entry which is preliminary data.</text>
</comment>
<name>A0A161XYZ0_NODSP</name>
<dbReference type="AlphaFoldDB" id="A0A161XYZ0"/>